<dbReference type="PATRIC" id="fig|1263870.3.peg.6493"/>
<accession>M5U3H7</accession>
<evidence type="ECO:0000256" key="1">
    <source>
        <dbReference type="SAM" id="Phobius"/>
    </source>
</evidence>
<proteinExistence type="predicted"/>
<dbReference type="Proteomes" id="UP000011885">
    <property type="component" value="Unassembled WGS sequence"/>
</dbReference>
<keyword evidence="1" id="KW-1133">Transmembrane helix</keyword>
<gene>
    <name evidence="2" type="ORF">RSSM_06128</name>
</gene>
<reference evidence="2 3" key="1">
    <citation type="journal article" date="2013" name="Mar. Genomics">
        <title>Expression of sulfatases in Rhodopirellula baltica and the diversity of sulfatases in the genus Rhodopirellula.</title>
        <authorList>
            <person name="Wegner C.E."/>
            <person name="Richter-Heitmann T."/>
            <person name="Klindworth A."/>
            <person name="Klockow C."/>
            <person name="Richter M."/>
            <person name="Achstetter T."/>
            <person name="Glockner F.O."/>
            <person name="Harder J."/>
        </authorList>
    </citation>
    <scope>NUCLEOTIDE SEQUENCE [LARGE SCALE GENOMIC DNA]</scope>
    <source>
        <strain evidence="2 3">SM41</strain>
    </source>
</reference>
<comment type="caution">
    <text evidence="2">The sequence shown here is derived from an EMBL/GenBank/DDBJ whole genome shotgun (WGS) entry which is preliminary data.</text>
</comment>
<keyword evidence="1" id="KW-0472">Membrane</keyword>
<dbReference type="AlphaFoldDB" id="M5U3H7"/>
<keyword evidence="3" id="KW-1185">Reference proteome</keyword>
<feature type="transmembrane region" description="Helical" evidence="1">
    <location>
        <begin position="67"/>
        <end position="88"/>
    </location>
</feature>
<name>M5U3H7_9BACT</name>
<dbReference type="InterPro" id="IPR014719">
    <property type="entry name" value="Ribosomal_bL12_C/ClpS-like"/>
</dbReference>
<sequence length="89" mass="9557">MSELSPEMEREIREFVEQGKKLHAIKVYKEHVNSSLLEAKNAIEAMEKEAASKQPESAVVQSQSGCAGMLVLIATTFGVALGAIALLVA</sequence>
<dbReference type="OrthoDB" id="3298842at2"/>
<dbReference type="RefSeq" id="WP_008687686.1">
    <property type="nucleotide sequence ID" value="NZ_ANOH01000431.1"/>
</dbReference>
<dbReference type="Gene3D" id="3.30.1390.10">
    <property type="match status" value="1"/>
</dbReference>
<organism evidence="2 3">
    <name type="scientific">Rhodopirellula sallentina SM41</name>
    <dbReference type="NCBI Taxonomy" id="1263870"/>
    <lineage>
        <taxon>Bacteria</taxon>
        <taxon>Pseudomonadati</taxon>
        <taxon>Planctomycetota</taxon>
        <taxon>Planctomycetia</taxon>
        <taxon>Pirellulales</taxon>
        <taxon>Pirellulaceae</taxon>
        <taxon>Rhodopirellula</taxon>
    </lineage>
</organism>
<keyword evidence="1" id="KW-0812">Transmembrane</keyword>
<evidence type="ECO:0000313" key="2">
    <source>
        <dbReference type="EMBL" id="EMI52416.1"/>
    </source>
</evidence>
<protein>
    <submittedName>
        <fullName evidence="2">Uncharacterized protein</fullName>
    </submittedName>
</protein>
<dbReference type="EMBL" id="ANOH01000431">
    <property type="protein sequence ID" value="EMI52416.1"/>
    <property type="molecule type" value="Genomic_DNA"/>
</dbReference>
<evidence type="ECO:0000313" key="3">
    <source>
        <dbReference type="Proteomes" id="UP000011885"/>
    </source>
</evidence>